<feature type="compositionally biased region" description="Basic and acidic residues" evidence="1">
    <location>
        <begin position="274"/>
        <end position="284"/>
    </location>
</feature>
<feature type="transmembrane region" description="Helical" evidence="2">
    <location>
        <begin position="129"/>
        <end position="152"/>
    </location>
</feature>
<gene>
    <name evidence="3" type="ORF">D9758_013185</name>
</gene>
<evidence type="ECO:0008006" key="5">
    <source>
        <dbReference type="Google" id="ProtNLM"/>
    </source>
</evidence>
<evidence type="ECO:0000313" key="3">
    <source>
        <dbReference type="EMBL" id="KAF5346674.1"/>
    </source>
</evidence>
<evidence type="ECO:0000313" key="4">
    <source>
        <dbReference type="Proteomes" id="UP000559256"/>
    </source>
</evidence>
<dbReference type="Proteomes" id="UP000559256">
    <property type="component" value="Unassembled WGS sequence"/>
</dbReference>
<dbReference type="InterPro" id="IPR012337">
    <property type="entry name" value="RNaseH-like_sf"/>
</dbReference>
<dbReference type="SUPFAM" id="SSF53098">
    <property type="entry name" value="Ribonuclease H-like"/>
    <property type="match status" value="1"/>
</dbReference>
<dbReference type="EMBL" id="JAACJM010000100">
    <property type="protein sequence ID" value="KAF5346674.1"/>
    <property type="molecule type" value="Genomic_DNA"/>
</dbReference>
<feature type="region of interest" description="Disordered" evidence="1">
    <location>
        <begin position="185"/>
        <end position="284"/>
    </location>
</feature>
<keyword evidence="2" id="KW-1133">Transmembrane helix</keyword>
<comment type="caution">
    <text evidence="3">The sequence shown here is derived from an EMBL/GenBank/DDBJ whole genome shotgun (WGS) entry which is preliminary data.</text>
</comment>
<feature type="transmembrane region" description="Helical" evidence="2">
    <location>
        <begin position="158"/>
        <end position="179"/>
    </location>
</feature>
<accession>A0A8H5CSP1</accession>
<feature type="transmembrane region" description="Helical" evidence="2">
    <location>
        <begin position="75"/>
        <end position="95"/>
    </location>
</feature>
<protein>
    <recommendedName>
        <fullName evidence="5">Retrotransposon gag domain-containing protein</fullName>
    </recommendedName>
</protein>
<sequence length="425" mass="47793">MNARIFINAAVRHDLEWLRSILPSSIGIRFVDNRHWKDHDADMVFWTDASLTKGLAFIFTSSGFMYPLQPPHPSISIDIFFLELIAILSAIQYAVSLPSPPKKILIWSDSLNSVDTFNSLHTRNHMHTCVLLAIAGLVIQSGIDMHLPSLWIYDSHSYLLRFLSPWTFSLSITLWLHVITIQKAHRKPKTESRQGTSTPTNQPSEPDPVPETPSNNPSEPNDPTPPPSLPTIPSAEGPSVAPRRPPTPPSPDPSDPNDSVMADTPPIGSNGTSERGRKPDAFNGERSEAKRWLALFNNYLRMNKGKYPTEESQVSLFLSFFTGEKGGDWATQRLIERDADEEDENLASTPGEWRWITLKQIRDRFKKDFKALASEDVARTKIKFARMKGTDISSYNSIFDTYGEESEFGDAALLEFYQDGLPPKL</sequence>
<keyword evidence="2" id="KW-0472">Membrane</keyword>
<dbReference type="AlphaFoldDB" id="A0A8H5CSP1"/>
<proteinExistence type="predicted"/>
<name>A0A8H5CSP1_9AGAR</name>
<evidence type="ECO:0000256" key="2">
    <source>
        <dbReference type="SAM" id="Phobius"/>
    </source>
</evidence>
<feature type="compositionally biased region" description="Pro residues" evidence="1">
    <location>
        <begin position="243"/>
        <end position="254"/>
    </location>
</feature>
<keyword evidence="2" id="KW-0812">Transmembrane</keyword>
<organism evidence="3 4">
    <name type="scientific">Tetrapyrgos nigripes</name>
    <dbReference type="NCBI Taxonomy" id="182062"/>
    <lineage>
        <taxon>Eukaryota</taxon>
        <taxon>Fungi</taxon>
        <taxon>Dikarya</taxon>
        <taxon>Basidiomycota</taxon>
        <taxon>Agaricomycotina</taxon>
        <taxon>Agaricomycetes</taxon>
        <taxon>Agaricomycetidae</taxon>
        <taxon>Agaricales</taxon>
        <taxon>Marasmiineae</taxon>
        <taxon>Marasmiaceae</taxon>
        <taxon>Tetrapyrgos</taxon>
    </lineage>
</organism>
<dbReference type="OrthoDB" id="3249498at2759"/>
<reference evidence="3 4" key="1">
    <citation type="journal article" date="2020" name="ISME J.">
        <title>Uncovering the hidden diversity of litter-decomposition mechanisms in mushroom-forming fungi.</title>
        <authorList>
            <person name="Floudas D."/>
            <person name="Bentzer J."/>
            <person name="Ahren D."/>
            <person name="Johansson T."/>
            <person name="Persson P."/>
            <person name="Tunlid A."/>
        </authorList>
    </citation>
    <scope>NUCLEOTIDE SEQUENCE [LARGE SCALE GENOMIC DNA]</scope>
    <source>
        <strain evidence="3 4">CBS 291.85</strain>
    </source>
</reference>
<evidence type="ECO:0000256" key="1">
    <source>
        <dbReference type="SAM" id="MobiDB-lite"/>
    </source>
</evidence>
<keyword evidence="4" id="KW-1185">Reference proteome</keyword>
<feature type="compositionally biased region" description="Pro residues" evidence="1">
    <location>
        <begin position="220"/>
        <end position="230"/>
    </location>
</feature>
<feature type="compositionally biased region" description="Polar residues" evidence="1">
    <location>
        <begin position="193"/>
        <end position="204"/>
    </location>
</feature>